<evidence type="ECO:0000313" key="8">
    <source>
        <dbReference type="EMBL" id="AJC88269.1"/>
    </source>
</evidence>
<dbReference type="Gene3D" id="2.40.240.10">
    <property type="entry name" value="Ribosomal Protein L25, Chain P"/>
    <property type="match status" value="1"/>
</dbReference>
<dbReference type="AlphaFoldDB" id="A0A0A8H5R5"/>
<feature type="domain" description="Large ribosomal subunit protein bL25 L25" evidence="6">
    <location>
        <begin position="2"/>
        <end position="87"/>
    </location>
</feature>
<dbReference type="NCBIfam" id="TIGR00731">
    <property type="entry name" value="bL25_bact_ctc"/>
    <property type="match status" value="1"/>
</dbReference>
<keyword evidence="1 5" id="KW-0699">rRNA-binding</keyword>
<dbReference type="Proteomes" id="UP000031163">
    <property type="component" value="Chromosome"/>
</dbReference>
<dbReference type="Pfam" id="PF14693">
    <property type="entry name" value="Ribosomal_TL5_C"/>
    <property type="match status" value="1"/>
</dbReference>
<keyword evidence="4 5" id="KW-0687">Ribonucleoprotein</keyword>
<evidence type="ECO:0000256" key="5">
    <source>
        <dbReference type="HAMAP-Rule" id="MF_01334"/>
    </source>
</evidence>
<dbReference type="InterPro" id="IPR020056">
    <property type="entry name" value="Rbsml_bL25/Gln-tRNA_synth_N"/>
</dbReference>
<dbReference type="RefSeq" id="WP_039650892.1">
    <property type="nucleotide sequence ID" value="NZ_CP007770.1"/>
</dbReference>
<evidence type="ECO:0000256" key="3">
    <source>
        <dbReference type="ARBA" id="ARBA00022980"/>
    </source>
</evidence>
<dbReference type="EMBL" id="CP007770">
    <property type="protein sequence ID" value="AJC88269.1"/>
    <property type="molecule type" value="Genomic_DNA"/>
</dbReference>
<proteinExistence type="inferred from homology"/>
<keyword evidence="2 5" id="KW-0694">RNA-binding</keyword>
<dbReference type="NCBIfam" id="NF004129">
    <property type="entry name" value="PRK05618.1-4"/>
    <property type="match status" value="1"/>
</dbReference>
<comment type="subunit">
    <text evidence="5">Part of the 50S ribosomal subunit; part of the 5S rRNA/L5/L18/L25 subcomplex. Contacts the 5S rRNA. Binds to the 5S rRNA independently of L5 and L18.</text>
</comment>
<dbReference type="InterPro" id="IPR029751">
    <property type="entry name" value="Ribosomal_L25_dom"/>
</dbReference>
<name>A0A0A8H5R5_9BACT</name>
<evidence type="ECO:0000256" key="2">
    <source>
        <dbReference type="ARBA" id="ARBA00022884"/>
    </source>
</evidence>
<comment type="similarity">
    <text evidence="5">Belongs to the bacterial ribosomal protein bL25 family. CTC subfamily.</text>
</comment>
<comment type="function">
    <text evidence="5">This is one of the proteins that binds to the 5S RNA in the ribosome where it forms part of the central protuberance.</text>
</comment>
<dbReference type="KEGG" id="cis:CINS_1313"/>
<keyword evidence="3 5" id="KW-0689">Ribosomal protein</keyword>
<dbReference type="InterPro" id="IPR020930">
    <property type="entry name" value="Ribosomal_uL5_bac-type"/>
</dbReference>
<organism evidence="8 9">
    <name type="scientific">Campylobacter insulaenigrae NCTC 12927</name>
    <dbReference type="NCBI Taxonomy" id="1031564"/>
    <lineage>
        <taxon>Bacteria</taxon>
        <taxon>Pseudomonadati</taxon>
        <taxon>Campylobacterota</taxon>
        <taxon>Epsilonproteobacteria</taxon>
        <taxon>Campylobacterales</taxon>
        <taxon>Campylobacteraceae</taxon>
        <taxon>Campylobacter</taxon>
    </lineage>
</organism>
<dbReference type="InterPro" id="IPR001021">
    <property type="entry name" value="Ribosomal_bL25_long"/>
</dbReference>
<evidence type="ECO:0000259" key="7">
    <source>
        <dbReference type="Pfam" id="PF14693"/>
    </source>
</evidence>
<dbReference type="GO" id="GO:0008097">
    <property type="term" value="F:5S rRNA binding"/>
    <property type="evidence" value="ECO:0007669"/>
    <property type="project" value="InterPro"/>
</dbReference>
<dbReference type="GeneID" id="74432094"/>
<dbReference type="CDD" id="cd00495">
    <property type="entry name" value="Ribosomal_L25_TL5_CTC"/>
    <property type="match status" value="1"/>
</dbReference>
<accession>A0A0A8H5R5</accession>
<dbReference type="GO" id="GO:0022625">
    <property type="term" value="C:cytosolic large ribosomal subunit"/>
    <property type="evidence" value="ECO:0007669"/>
    <property type="project" value="TreeGrafter"/>
</dbReference>
<dbReference type="GO" id="GO:0006412">
    <property type="term" value="P:translation"/>
    <property type="evidence" value="ECO:0007669"/>
    <property type="project" value="UniProtKB-UniRule"/>
</dbReference>
<dbReference type="HAMAP" id="MF_01334">
    <property type="entry name" value="Ribosomal_bL25_CTC"/>
    <property type="match status" value="1"/>
</dbReference>
<dbReference type="HOGENOM" id="CLU_075939_2_2_7"/>
<dbReference type="InterPro" id="IPR037121">
    <property type="entry name" value="Ribosomal_bL25_C"/>
</dbReference>
<dbReference type="PANTHER" id="PTHR33284">
    <property type="entry name" value="RIBOSOMAL PROTEIN L25/GLN-TRNA SYNTHETASE, ANTI-CODON-BINDING DOMAIN-CONTAINING PROTEIN"/>
    <property type="match status" value="1"/>
</dbReference>
<evidence type="ECO:0000313" key="9">
    <source>
        <dbReference type="Proteomes" id="UP000031163"/>
    </source>
</evidence>
<dbReference type="InterPro" id="IPR020057">
    <property type="entry name" value="Ribosomal_bL25_b-dom"/>
</dbReference>
<protein>
    <recommendedName>
        <fullName evidence="5">Large ribosomal subunit protein bL25</fullName>
    </recommendedName>
    <alternativeName>
        <fullName evidence="5">General stress protein CTC</fullName>
    </alternativeName>
</protein>
<evidence type="ECO:0000259" key="6">
    <source>
        <dbReference type="Pfam" id="PF01386"/>
    </source>
</evidence>
<dbReference type="PANTHER" id="PTHR33284:SF1">
    <property type="entry name" value="RIBOSOMAL PROTEIN L25_GLN-TRNA SYNTHETASE, ANTI-CODON-BINDING DOMAIN-CONTAINING PROTEIN"/>
    <property type="match status" value="1"/>
</dbReference>
<evidence type="ECO:0000256" key="1">
    <source>
        <dbReference type="ARBA" id="ARBA00022730"/>
    </source>
</evidence>
<feature type="domain" description="Large ribosomal subunit protein bL25 beta" evidence="7">
    <location>
        <begin position="98"/>
        <end position="177"/>
    </location>
</feature>
<reference evidence="8 9" key="1">
    <citation type="journal article" date="2014" name="Genome Biol. Evol.">
        <title>Comparative Genomics of the Campylobacter lari Group.</title>
        <authorList>
            <person name="Miller W.G."/>
            <person name="Yee E."/>
            <person name="Chapman M.H."/>
            <person name="Smith T.P."/>
            <person name="Bono J.L."/>
            <person name="Huynh S."/>
            <person name="Parker C.T."/>
            <person name="Vandamme P."/>
            <person name="Luong K."/>
            <person name="Korlach J."/>
        </authorList>
    </citation>
    <scope>NUCLEOTIDE SEQUENCE [LARGE SCALE GENOMIC DNA]</scope>
    <source>
        <strain evidence="8 9">NCTC 12927</strain>
    </source>
</reference>
<evidence type="ECO:0000256" key="4">
    <source>
        <dbReference type="ARBA" id="ARBA00023274"/>
    </source>
</evidence>
<dbReference type="InterPro" id="IPR011035">
    <property type="entry name" value="Ribosomal_bL25/Gln-tRNA_synth"/>
</dbReference>
<dbReference type="Gene3D" id="2.170.120.20">
    <property type="entry name" value="Ribosomal protein L25, beta domain"/>
    <property type="match status" value="1"/>
</dbReference>
<gene>
    <name evidence="5 8" type="primary">rplY</name>
    <name evidence="5" type="synonym">ctc</name>
    <name evidence="8" type="ORF">CINS_1313</name>
</gene>
<dbReference type="STRING" id="1031564.CINS_1313"/>
<dbReference type="GO" id="GO:0003735">
    <property type="term" value="F:structural constituent of ribosome"/>
    <property type="evidence" value="ECO:0007669"/>
    <property type="project" value="InterPro"/>
</dbReference>
<dbReference type="SUPFAM" id="SSF50715">
    <property type="entry name" value="Ribosomal protein L25-like"/>
    <property type="match status" value="1"/>
</dbReference>
<sequence length="178" mass="19486">MLEGIVRESIGRKAAKALKRDGYLIANIYGKGLENINAAFKVNEFIKEVRKKTTLAFDVKVGSQVLNVVVVDYQKDPVTAELKHVDLKVAQKGVISKYMVPVKVVGTAIGLKNKGVLIQSKRRLKVKCAAENLPNFFELDVTKLDVGDALLIRDVVVPEGVTMVDADRVAVVGVEKAR</sequence>
<dbReference type="Pfam" id="PF01386">
    <property type="entry name" value="Ribosomal_L25p"/>
    <property type="match status" value="1"/>
</dbReference>